<organism evidence="2 3">
    <name type="scientific">Microbacterium aurantiacum</name>
    <dbReference type="NCBI Taxonomy" id="162393"/>
    <lineage>
        <taxon>Bacteria</taxon>
        <taxon>Bacillati</taxon>
        <taxon>Actinomycetota</taxon>
        <taxon>Actinomycetes</taxon>
        <taxon>Micrococcales</taxon>
        <taxon>Microbacteriaceae</taxon>
        <taxon>Microbacterium</taxon>
    </lineage>
</organism>
<dbReference type="SUPFAM" id="SSF54909">
    <property type="entry name" value="Dimeric alpha+beta barrel"/>
    <property type="match status" value="1"/>
</dbReference>
<dbReference type="GeneID" id="301458419"/>
<proteinExistence type="predicted"/>
<evidence type="ECO:0000313" key="2">
    <source>
        <dbReference type="EMBL" id="MDS0245798.1"/>
    </source>
</evidence>
<name>A0AAJ2HMJ5_9MICO</name>
<dbReference type="AlphaFoldDB" id="A0AAJ2HMJ5"/>
<dbReference type="Pfam" id="PF07876">
    <property type="entry name" value="Dabb"/>
    <property type="match status" value="1"/>
</dbReference>
<dbReference type="SMART" id="SM00886">
    <property type="entry name" value="Dabb"/>
    <property type="match status" value="1"/>
</dbReference>
<reference evidence="2 3" key="1">
    <citation type="submission" date="2021-06" db="EMBL/GenBank/DDBJ databases">
        <title>Genome-based taxonomic framework of Microbacterium strains isolated from marine environment, the description of four new species and reclassification of four preexisting species.</title>
        <authorList>
            <person name="Lee S.D."/>
            <person name="Kim S.-M."/>
            <person name="Byeon Y.-S."/>
            <person name="Yang H.L."/>
            <person name="Kim I.S."/>
        </authorList>
    </citation>
    <scope>NUCLEOTIDE SEQUENCE [LARGE SCALE GENOMIC DNA]</scope>
    <source>
        <strain evidence="2 3">KACC 20514</strain>
    </source>
</reference>
<gene>
    <name evidence="2" type="ORF">KZC50_09270</name>
</gene>
<dbReference type="RefSeq" id="WP_310891466.1">
    <property type="nucleotide sequence ID" value="NZ_BAAAGR010000006.1"/>
</dbReference>
<dbReference type="InterPro" id="IPR013097">
    <property type="entry name" value="Dabb"/>
</dbReference>
<dbReference type="InterPro" id="IPR011008">
    <property type="entry name" value="Dimeric_a/b-barrel"/>
</dbReference>
<sequence>MILHLVSFRFREGVTDADVERLTAALHDMAAGIPALLSYVAGPNLHLRPGGMDYAVAAIVARPEDLDTYLDHPAHLAVYSAHLSDMITERAAAQLPLTDGTLR</sequence>
<dbReference type="Gene3D" id="3.30.70.100">
    <property type="match status" value="1"/>
</dbReference>
<feature type="domain" description="Stress-response A/B barrel" evidence="1">
    <location>
        <begin position="2"/>
        <end position="95"/>
    </location>
</feature>
<dbReference type="EMBL" id="JAHWXH010000001">
    <property type="protein sequence ID" value="MDS0245798.1"/>
    <property type="molecule type" value="Genomic_DNA"/>
</dbReference>
<dbReference type="Proteomes" id="UP001183582">
    <property type="component" value="Unassembled WGS sequence"/>
</dbReference>
<comment type="caution">
    <text evidence="2">The sequence shown here is derived from an EMBL/GenBank/DDBJ whole genome shotgun (WGS) entry which is preliminary data.</text>
</comment>
<protein>
    <submittedName>
        <fullName evidence="2">Dabb family protein</fullName>
    </submittedName>
</protein>
<dbReference type="PROSITE" id="PS51502">
    <property type="entry name" value="S_R_A_B_BARREL"/>
    <property type="match status" value="1"/>
</dbReference>
<evidence type="ECO:0000259" key="1">
    <source>
        <dbReference type="PROSITE" id="PS51502"/>
    </source>
</evidence>
<accession>A0AAJ2HMJ5</accession>
<evidence type="ECO:0000313" key="3">
    <source>
        <dbReference type="Proteomes" id="UP001183582"/>
    </source>
</evidence>